<evidence type="ECO:0000259" key="8">
    <source>
        <dbReference type="PROSITE" id="PS51192"/>
    </source>
</evidence>
<evidence type="ECO:0000259" key="9">
    <source>
        <dbReference type="PROSITE" id="PS51194"/>
    </source>
</evidence>
<dbReference type="InterPro" id="IPR011545">
    <property type="entry name" value="DEAD/DEAH_box_helicase_dom"/>
</dbReference>
<dbReference type="GO" id="GO:0004386">
    <property type="term" value="F:helicase activity"/>
    <property type="evidence" value="ECO:0007669"/>
    <property type="project" value="UniProtKB-KW"/>
</dbReference>
<name>A0ABW9GJY3_9MICO</name>
<keyword evidence="4" id="KW-0067">ATP-binding</keyword>
<comment type="caution">
    <text evidence="11">The sequence shown here is derived from an EMBL/GenBank/DDBJ whole genome shotgun (WGS) entry which is preliminary data.</text>
</comment>
<dbReference type="PANTHER" id="PTHR47959">
    <property type="entry name" value="ATP-DEPENDENT RNA HELICASE RHLE-RELATED"/>
    <property type="match status" value="1"/>
</dbReference>
<dbReference type="PANTHER" id="PTHR47959:SF13">
    <property type="entry name" value="ATP-DEPENDENT RNA HELICASE RHLE"/>
    <property type="match status" value="1"/>
</dbReference>
<feature type="short sequence motif" description="Q motif" evidence="6">
    <location>
        <begin position="4"/>
        <end position="32"/>
    </location>
</feature>
<keyword evidence="3 11" id="KW-0347">Helicase</keyword>
<dbReference type="PROSITE" id="PS51194">
    <property type="entry name" value="HELICASE_CTER"/>
    <property type="match status" value="1"/>
</dbReference>
<dbReference type="Pfam" id="PF00271">
    <property type="entry name" value="Helicase_C"/>
    <property type="match status" value="1"/>
</dbReference>
<evidence type="ECO:0000256" key="6">
    <source>
        <dbReference type="PROSITE-ProRule" id="PRU00552"/>
    </source>
</evidence>
<dbReference type="CDD" id="cd00268">
    <property type="entry name" value="DEADc"/>
    <property type="match status" value="1"/>
</dbReference>
<evidence type="ECO:0000256" key="5">
    <source>
        <dbReference type="ARBA" id="ARBA00038437"/>
    </source>
</evidence>
<dbReference type="PROSITE" id="PS51195">
    <property type="entry name" value="Q_MOTIF"/>
    <property type="match status" value="1"/>
</dbReference>
<feature type="domain" description="Helicase C-terminal" evidence="9">
    <location>
        <begin position="233"/>
        <end position="383"/>
    </location>
</feature>
<protein>
    <submittedName>
        <fullName evidence="11">DEAD/DEAH box helicase</fullName>
    </submittedName>
</protein>
<feature type="compositionally biased region" description="Low complexity" evidence="7">
    <location>
        <begin position="474"/>
        <end position="487"/>
    </location>
</feature>
<organism evidence="11 12">
    <name type="scientific">Microbacterium mcarthurae</name>
    <dbReference type="NCBI Taxonomy" id="3035918"/>
    <lineage>
        <taxon>Bacteria</taxon>
        <taxon>Bacillati</taxon>
        <taxon>Actinomycetota</taxon>
        <taxon>Actinomycetes</taxon>
        <taxon>Micrococcales</taxon>
        <taxon>Microbacteriaceae</taxon>
        <taxon>Microbacterium</taxon>
    </lineage>
</organism>
<feature type="domain" description="DEAD-box RNA helicase Q" evidence="10">
    <location>
        <begin position="4"/>
        <end position="32"/>
    </location>
</feature>
<dbReference type="InterPro" id="IPR014001">
    <property type="entry name" value="Helicase_ATP-bd"/>
</dbReference>
<dbReference type="PROSITE" id="PS51192">
    <property type="entry name" value="HELICASE_ATP_BIND_1"/>
    <property type="match status" value="1"/>
</dbReference>
<comment type="similarity">
    <text evidence="5">Belongs to the DEAD box helicase family.</text>
</comment>
<evidence type="ECO:0000256" key="1">
    <source>
        <dbReference type="ARBA" id="ARBA00022741"/>
    </source>
</evidence>
<dbReference type="Pfam" id="PF00270">
    <property type="entry name" value="DEAD"/>
    <property type="match status" value="1"/>
</dbReference>
<dbReference type="SMART" id="SM00490">
    <property type="entry name" value="HELICc"/>
    <property type="match status" value="1"/>
</dbReference>
<evidence type="ECO:0000256" key="2">
    <source>
        <dbReference type="ARBA" id="ARBA00022801"/>
    </source>
</evidence>
<evidence type="ECO:0000256" key="4">
    <source>
        <dbReference type="ARBA" id="ARBA00022840"/>
    </source>
</evidence>
<dbReference type="InterPro" id="IPR044742">
    <property type="entry name" value="DEAD/DEAH_RhlB"/>
</dbReference>
<dbReference type="InterPro" id="IPR050079">
    <property type="entry name" value="DEAD_box_RNA_helicase"/>
</dbReference>
<feature type="compositionally biased region" description="Low complexity" evidence="7">
    <location>
        <begin position="447"/>
        <end position="462"/>
    </location>
</feature>
<evidence type="ECO:0000256" key="3">
    <source>
        <dbReference type="ARBA" id="ARBA00022806"/>
    </source>
</evidence>
<evidence type="ECO:0000256" key="7">
    <source>
        <dbReference type="SAM" id="MobiDB-lite"/>
    </source>
</evidence>
<dbReference type="InterPro" id="IPR027417">
    <property type="entry name" value="P-loop_NTPase"/>
</dbReference>
<dbReference type="EMBL" id="JAROCE010000003">
    <property type="protein sequence ID" value="MFM2720890.1"/>
    <property type="molecule type" value="Genomic_DNA"/>
</dbReference>
<evidence type="ECO:0000259" key="10">
    <source>
        <dbReference type="PROSITE" id="PS51195"/>
    </source>
</evidence>
<reference evidence="11 12" key="1">
    <citation type="submission" date="2023-03" db="EMBL/GenBank/DDBJ databases">
        <title>MT1 and MT2 Draft Genomes of Novel Species.</title>
        <authorList>
            <person name="Venkateswaran K."/>
        </authorList>
    </citation>
    <scope>NUCLEOTIDE SEQUENCE [LARGE SCALE GENOMIC DNA]</scope>
    <source>
        <strain evidence="11 12">IF8SW-P5</strain>
    </source>
</reference>
<dbReference type="Gene3D" id="3.40.50.300">
    <property type="entry name" value="P-loop containing nucleotide triphosphate hydrolases"/>
    <property type="match status" value="2"/>
</dbReference>
<keyword evidence="1" id="KW-0547">Nucleotide-binding</keyword>
<sequence>MTSQTFTDLGVPAPLIAVLAEQGKNEPFPIQADTLPDTLAGRDVLGRGKTGSGKTLAFSLPLVARLAAKSDRRRGRRPRALVLAPTRELANQIDEVIKPLAAAYDLVTTTVYGGVNQKRQVDALAAGVDILVACPGRLEDLIGQGFASLDAIEITVLDEADHMADLGFLPGVTRLLARTPADGQRLLFSATLDNGVDKLVKRFLRNEVLHSVDEAHSHVAAMTHHVFVPADADAKKELVQTLASGTARRILFMRTKHQAKKLAKALTAAGIPSVDLHGNLSQPQRDRNLAAFGDGRAKVLVATDVAARGVHVDGVELVVHVDPPVEHKAYLHRSGRTARAGTAGDVVTIMLPEQRRDTLDILRKAKIAVTPQPVTPASPEVVALVGEVAPYVKPEPIVAQPQGGGRSQGANAQRKRAARGQGSSDAAPRTSAPGEGRRRRGRGAGQGAATADGAQPARQGQRSGAGRGQGGTARAGAGTARPQGAGRSASGTPTTGMVVGRGPRTNRRAQG</sequence>
<proteinExistence type="inferred from homology"/>
<evidence type="ECO:0000313" key="11">
    <source>
        <dbReference type="EMBL" id="MFM2720890.1"/>
    </source>
</evidence>
<dbReference type="SUPFAM" id="SSF52540">
    <property type="entry name" value="P-loop containing nucleoside triphosphate hydrolases"/>
    <property type="match status" value="2"/>
</dbReference>
<feature type="region of interest" description="Disordered" evidence="7">
    <location>
        <begin position="396"/>
        <end position="511"/>
    </location>
</feature>
<dbReference type="Proteomes" id="UP001630303">
    <property type="component" value="Unassembled WGS sequence"/>
</dbReference>
<keyword evidence="2" id="KW-0378">Hydrolase</keyword>
<accession>A0ABW9GJY3</accession>
<dbReference type="CDD" id="cd18787">
    <property type="entry name" value="SF2_C_DEAD"/>
    <property type="match status" value="1"/>
</dbReference>
<gene>
    <name evidence="11" type="ORF">P5G46_10280</name>
</gene>
<dbReference type="RefSeq" id="WP_375094839.1">
    <property type="nucleotide sequence ID" value="NZ_JAROCE010000003.1"/>
</dbReference>
<feature type="compositionally biased region" description="Gly residues" evidence="7">
    <location>
        <begin position="463"/>
        <end position="473"/>
    </location>
</feature>
<keyword evidence="12" id="KW-1185">Reference proteome</keyword>
<dbReference type="InterPro" id="IPR014014">
    <property type="entry name" value="RNA_helicase_DEAD_Q_motif"/>
</dbReference>
<feature type="domain" description="Helicase ATP-binding" evidence="8">
    <location>
        <begin position="35"/>
        <end position="210"/>
    </location>
</feature>
<dbReference type="InterPro" id="IPR001650">
    <property type="entry name" value="Helicase_C-like"/>
</dbReference>
<dbReference type="SMART" id="SM00487">
    <property type="entry name" value="DEXDc"/>
    <property type="match status" value="1"/>
</dbReference>
<evidence type="ECO:0000313" key="12">
    <source>
        <dbReference type="Proteomes" id="UP001630303"/>
    </source>
</evidence>